<evidence type="ECO:0000313" key="2">
    <source>
        <dbReference type="EMBL" id="RUS69465.1"/>
    </source>
</evidence>
<protein>
    <submittedName>
        <fullName evidence="2">Uncharacterized protein</fullName>
    </submittedName>
</protein>
<evidence type="ECO:0000256" key="1">
    <source>
        <dbReference type="SAM" id="SignalP"/>
    </source>
</evidence>
<dbReference type="AlphaFoldDB" id="A0A3S0Z4W9"/>
<accession>A0A3S0Z4W9</accession>
<gene>
    <name evidence="2" type="ORF">EGW08_022773</name>
</gene>
<feature type="chain" id="PRO_5018600669" evidence="1">
    <location>
        <begin position="21"/>
        <end position="164"/>
    </location>
</feature>
<keyword evidence="3" id="KW-1185">Reference proteome</keyword>
<feature type="signal peptide" evidence="1">
    <location>
        <begin position="1"/>
        <end position="20"/>
    </location>
</feature>
<keyword evidence="1" id="KW-0732">Signal</keyword>
<name>A0A3S0Z4W9_ELYCH</name>
<dbReference type="Proteomes" id="UP000271974">
    <property type="component" value="Unassembled WGS sequence"/>
</dbReference>
<organism evidence="2 3">
    <name type="scientific">Elysia chlorotica</name>
    <name type="common">Eastern emerald elysia</name>
    <name type="synonym">Sea slug</name>
    <dbReference type="NCBI Taxonomy" id="188477"/>
    <lineage>
        <taxon>Eukaryota</taxon>
        <taxon>Metazoa</taxon>
        <taxon>Spiralia</taxon>
        <taxon>Lophotrochozoa</taxon>
        <taxon>Mollusca</taxon>
        <taxon>Gastropoda</taxon>
        <taxon>Heterobranchia</taxon>
        <taxon>Euthyneura</taxon>
        <taxon>Panpulmonata</taxon>
        <taxon>Sacoglossa</taxon>
        <taxon>Placobranchoidea</taxon>
        <taxon>Plakobranchidae</taxon>
        <taxon>Elysia</taxon>
    </lineage>
</organism>
<sequence>MGLCMFVLILTSAYIQVLQAQTTASSQTSDLVLLGFVSSSHCRREHLVVDQDFTILAFKLSADSVRRVSPDQDGPQFFFTGEAGTGPVPACSPYNLSDPNGCVDQTGQPNACSCISGTINNSTHNFFFLTLNKTANMATSDQLAWLQWPAHNPPIITEKYRLPE</sequence>
<reference evidence="2 3" key="1">
    <citation type="submission" date="2019-01" db="EMBL/GenBank/DDBJ databases">
        <title>A draft genome assembly of the solar-powered sea slug Elysia chlorotica.</title>
        <authorList>
            <person name="Cai H."/>
            <person name="Li Q."/>
            <person name="Fang X."/>
            <person name="Li J."/>
            <person name="Curtis N.E."/>
            <person name="Altenburger A."/>
            <person name="Shibata T."/>
            <person name="Feng M."/>
            <person name="Maeda T."/>
            <person name="Schwartz J.A."/>
            <person name="Shigenobu S."/>
            <person name="Lundholm N."/>
            <person name="Nishiyama T."/>
            <person name="Yang H."/>
            <person name="Hasebe M."/>
            <person name="Li S."/>
            <person name="Pierce S.K."/>
            <person name="Wang J."/>
        </authorList>
    </citation>
    <scope>NUCLEOTIDE SEQUENCE [LARGE SCALE GENOMIC DNA]</scope>
    <source>
        <strain evidence="2">EC2010</strain>
        <tissue evidence="2">Whole organism of an adult</tissue>
    </source>
</reference>
<proteinExistence type="predicted"/>
<feature type="non-terminal residue" evidence="2">
    <location>
        <position position="164"/>
    </location>
</feature>
<comment type="caution">
    <text evidence="2">The sequence shown here is derived from an EMBL/GenBank/DDBJ whole genome shotgun (WGS) entry which is preliminary data.</text>
</comment>
<dbReference type="EMBL" id="RQTK01001672">
    <property type="protein sequence ID" value="RUS69465.1"/>
    <property type="molecule type" value="Genomic_DNA"/>
</dbReference>
<evidence type="ECO:0000313" key="3">
    <source>
        <dbReference type="Proteomes" id="UP000271974"/>
    </source>
</evidence>